<dbReference type="PANTHER" id="PTHR43065">
    <property type="entry name" value="SENSOR HISTIDINE KINASE"/>
    <property type="match status" value="1"/>
</dbReference>
<feature type="coiled-coil region" evidence="10">
    <location>
        <begin position="159"/>
        <end position="186"/>
    </location>
</feature>
<dbReference type="Gene3D" id="3.40.50.2300">
    <property type="match status" value="1"/>
</dbReference>
<dbReference type="SMART" id="SM00388">
    <property type="entry name" value="HisKA"/>
    <property type="match status" value="1"/>
</dbReference>
<feature type="domain" description="PAC" evidence="14">
    <location>
        <begin position="254"/>
        <end position="304"/>
    </location>
</feature>
<evidence type="ECO:0000256" key="9">
    <source>
        <dbReference type="PROSITE-ProRule" id="PRU00169"/>
    </source>
</evidence>
<keyword evidence="5" id="KW-0547">Nucleotide-binding</keyword>
<dbReference type="InterPro" id="IPR004358">
    <property type="entry name" value="Sig_transdc_His_kin-like_C"/>
</dbReference>
<dbReference type="PROSITE" id="PS50110">
    <property type="entry name" value="RESPONSE_REGULATORY"/>
    <property type="match status" value="1"/>
</dbReference>
<feature type="domain" description="PAS" evidence="13">
    <location>
        <begin position="176"/>
        <end position="230"/>
    </location>
</feature>
<dbReference type="SUPFAM" id="SSF52172">
    <property type="entry name" value="CheY-like"/>
    <property type="match status" value="1"/>
</dbReference>
<dbReference type="PROSITE" id="PS50113">
    <property type="entry name" value="PAC"/>
    <property type="match status" value="1"/>
</dbReference>
<dbReference type="Proteomes" id="UP000094056">
    <property type="component" value="Unassembled WGS sequence"/>
</dbReference>
<dbReference type="GO" id="GO:0005524">
    <property type="term" value="F:ATP binding"/>
    <property type="evidence" value="ECO:0007669"/>
    <property type="project" value="UniProtKB-KW"/>
</dbReference>
<dbReference type="PATRIC" id="fig|1872076.5.peg.1644"/>
<dbReference type="Gene3D" id="3.30.450.20">
    <property type="entry name" value="PAS domain"/>
    <property type="match status" value="1"/>
</dbReference>
<evidence type="ECO:0000256" key="7">
    <source>
        <dbReference type="ARBA" id="ARBA00022840"/>
    </source>
</evidence>
<comment type="catalytic activity">
    <reaction evidence="1">
        <text>ATP + protein L-histidine = ADP + protein N-phospho-L-histidine.</text>
        <dbReference type="EC" id="2.7.13.3"/>
    </reaction>
</comment>
<dbReference type="SMART" id="SM00091">
    <property type="entry name" value="PAS"/>
    <property type="match status" value="1"/>
</dbReference>
<comment type="caution">
    <text evidence="15">The sequence shown here is derived from an EMBL/GenBank/DDBJ whole genome shotgun (WGS) entry which is preliminary data.</text>
</comment>
<dbReference type="Pfam" id="PF13426">
    <property type="entry name" value="PAS_9"/>
    <property type="match status" value="1"/>
</dbReference>
<evidence type="ECO:0000256" key="6">
    <source>
        <dbReference type="ARBA" id="ARBA00022777"/>
    </source>
</evidence>
<dbReference type="AlphaFoldDB" id="A0A1E3XCY1"/>
<evidence type="ECO:0000256" key="2">
    <source>
        <dbReference type="ARBA" id="ARBA00012438"/>
    </source>
</evidence>
<feature type="domain" description="Histidine kinase" evidence="11">
    <location>
        <begin position="317"/>
        <end position="530"/>
    </location>
</feature>
<sequence>MRILIVDDNKEFLNLLETMLRNNGYEVVPATNGVEALEKLYIEHIDLIISDILMPKMDGFQLCIKVKADKKMKDIPLVFYTSVYTDEEDEAFALKVGADKFIRKPLEMDNFMNIIRDLCKDANKIKVGSSKHIVEDDKQTLKLYNELLVNKLEQKMLYIEKEITERKRVEKALRESEDKLRTISNSANNAIIMIDNEGKITFWNEAAEKVFKYSSKETVGRNLYEFVVPERMHKNFLNGFKRFQDTGQGPYIGKTVELMAVKKGGTEFPIEHSVSAVKIKGKWIALGIIRDITERKQSEEKLRVSYKMASLGRLTAGIFHEVLNPVNIISSHVQLLLMEAEKGSKTEEDLKSIQEEIGRIVKISDGLLRFARKGEYTTEEAEVNSLLEKVLSIIEPDMKLENVKIIRRFEEGLPKIMANSDELRQVFLNLITNARDAMPDDGTLTISTQRIQKEGNSFISIRFMDTGCGIAKESLDRVFDPFFTTKGEGKGVGLGMSTSYGIIENHDGTMSVESEEGKGATFIIDLPVKT</sequence>
<dbReference type="Gene3D" id="1.10.287.130">
    <property type="match status" value="1"/>
</dbReference>
<dbReference type="SUPFAM" id="SSF55785">
    <property type="entry name" value="PYP-like sensor domain (PAS domain)"/>
    <property type="match status" value="1"/>
</dbReference>
<dbReference type="NCBIfam" id="TIGR00229">
    <property type="entry name" value="sensory_box"/>
    <property type="match status" value="1"/>
</dbReference>
<name>A0A1E3XCY1_9BACT</name>
<evidence type="ECO:0000259" key="12">
    <source>
        <dbReference type="PROSITE" id="PS50110"/>
    </source>
</evidence>
<dbReference type="InterPro" id="IPR005467">
    <property type="entry name" value="His_kinase_dom"/>
</dbReference>
<evidence type="ECO:0000259" key="14">
    <source>
        <dbReference type="PROSITE" id="PS50113"/>
    </source>
</evidence>
<dbReference type="Gene3D" id="3.30.565.10">
    <property type="entry name" value="Histidine kinase-like ATPase, C-terminal domain"/>
    <property type="match status" value="1"/>
</dbReference>
<dbReference type="PANTHER" id="PTHR43065:SF10">
    <property type="entry name" value="PEROXIDE STRESS-ACTIVATED HISTIDINE KINASE MAK3"/>
    <property type="match status" value="1"/>
</dbReference>
<dbReference type="CDD" id="cd00130">
    <property type="entry name" value="PAS"/>
    <property type="match status" value="1"/>
</dbReference>
<evidence type="ECO:0000256" key="1">
    <source>
        <dbReference type="ARBA" id="ARBA00000085"/>
    </source>
</evidence>
<dbReference type="SUPFAM" id="SSF55874">
    <property type="entry name" value="ATPase domain of HSP90 chaperone/DNA topoisomerase II/histidine kinase"/>
    <property type="match status" value="1"/>
</dbReference>
<dbReference type="InterPro" id="IPR003594">
    <property type="entry name" value="HATPase_dom"/>
</dbReference>
<dbReference type="InterPro" id="IPR001789">
    <property type="entry name" value="Sig_transdc_resp-reg_receiver"/>
</dbReference>
<evidence type="ECO:0000259" key="13">
    <source>
        <dbReference type="PROSITE" id="PS50112"/>
    </source>
</evidence>
<keyword evidence="6 15" id="KW-0418">Kinase</keyword>
<dbReference type="InterPro" id="IPR011006">
    <property type="entry name" value="CheY-like_superfamily"/>
</dbReference>
<dbReference type="EMBL" id="MAYW01000028">
    <property type="protein sequence ID" value="ODS33449.1"/>
    <property type="molecule type" value="Genomic_DNA"/>
</dbReference>
<feature type="modified residue" description="4-aspartylphosphate" evidence="9">
    <location>
        <position position="51"/>
    </location>
</feature>
<organism evidence="15 16">
    <name type="scientific">Candidatus Scalindua rubra</name>
    <dbReference type="NCBI Taxonomy" id="1872076"/>
    <lineage>
        <taxon>Bacteria</taxon>
        <taxon>Pseudomonadati</taxon>
        <taxon>Planctomycetota</taxon>
        <taxon>Candidatus Brocadiia</taxon>
        <taxon>Candidatus Brocadiales</taxon>
        <taxon>Candidatus Scalinduaceae</taxon>
        <taxon>Candidatus Scalindua</taxon>
    </lineage>
</organism>
<keyword evidence="3 9" id="KW-0597">Phosphoprotein</keyword>
<protein>
    <recommendedName>
        <fullName evidence="2">histidine kinase</fullName>
        <ecNumber evidence="2">2.7.13.3</ecNumber>
    </recommendedName>
</protein>
<proteinExistence type="predicted"/>
<accession>A0A1E3XCY1</accession>
<dbReference type="InterPro" id="IPR000700">
    <property type="entry name" value="PAS-assoc_C"/>
</dbReference>
<dbReference type="SMART" id="SM00448">
    <property type="entry name" value="REC"/>
    <property type="match status" value="1"/>
</dbReference>
<dbReference type="PRINTS" id="PR00344">
    <property type="entry name" value="BCTRLSENSOR"/>
</dbReference>
<reference evidence="15 16" key="1">
    <citation type="submission" date="2016-07" db="EMBL/GenBank/DDBJ databases">
        <title>Draft genome of Scalindua rubra, obtained from a brine-seawater interface in the Red Sea, sheds light on salt adaptation in anammox bacteria.</title>
        <authorList>
            <person name="Speth D.R."/>
            <person name="Lagkouvardos I."/>
            <person name="Wang Y."/>
            <person name="Qian P.-Y."/>
            <person name="Dutilh B.E."/>
            <person name="Jetten M.S."/>
        </authorList>
    </citation>
    <scope>NUCLEOTIDE SEQUENCE [LARGE SCALE GENOMIC DNA]</scope>
    <source>
        <strain evidence="15">BSI-1</strain>
    </source>
</reference>
<evidence type="ECO:0000256" key="10">
    <source>
        <dbReference type="SAM" id="Coils"/>
    </source>
</evidence>
<dbReference type="Pfam" id="PF00072">
    <property type="entry name" value="Response_reg"/>
    <property type="match status" value="1"/>
</dbReference>
<dbReference type="Pfam" id="PF00512">
    <property type="entry name" value="HisKA"/>
    <property type="match status" value="1"/>
</dbReference>
<dbReference type="InterPro" id="IPR035965">
    <property type="entry name" value="PAS-like_dom_sf"/>
</dbReference>
<evidence type="ECO:0000256" key="8">
    <source>
        <dbReference type="ARBA" id="ARBA00023012"/>
    </source>
</evidence>
<dbReference type="InterPro" id="IPR003661">
    <property type="entry name" value="HisK_dim/P_dom"/>
</dbReference>
<dbReference type="PROSITE" id="PS50109">
    <property type="entry name" value="HIS_KIN"/>
    <property type="match status" value="1"/>
</dbReference>
<dbReference type="CDD" id="cd00082">
    <property type="entry name" value="HisKA"/>
    <property type="match status" value="1"/>
</dbReference>
<dbReference type="SUPFAM" id="SSF47384">
    <property type="entry name" value="Homodimeric domain of signal transducing histidine kinase"/>
    <property type="match status" value="1"/>
</dbReference>
<keyword evidence="7" id="KW-0067">ATP-binding</keyword>
<evidence type="ECO:0000313" key="16">
    <source>
        <dbReference type="Proteomes" id="UP000094056"/>
    </source>
</evidence>
<dbReference type="InterPro" id="IPR036890">
    <property type="entry name" value="HATPase_C_sf"/>
</dbReference>
<evidence type="ECO:0000313" key="15">
    <source>
        <dbReference type="EMBL" id="ODS33449.1"/>
    </source>
</evidence>
<evidence type="ECO:0000256" key="3">
    <source>
        <dbReference type="ARBA" id="ARBA00022553"/>
    </source>
</evidence>
<keyword evidence="4" id="KW-0808">Transferase</keyword>
<dbReference type="Pfam" id="PF02518">
    <property type="entry name" value="HATPase_c"/>
    <property type="match status" value="1"/>
</dbReference>
<keyword evidence="10" id="KW-0175">Coiled coil</keyword>
<dbReference type="EC" id="2.7.13.3" evidence="2"/>
<dbReference type="InterPro" id="IPR036097">
    <property type="entry name" value="HisK_dim/P_sf"/>
</dbReference>
<dbReference type="GO" id="GO:0000155">
    <property type="term" value="F:phosphorelay sensor kinase activity"/>
    <property type="evidence" value="ECO:0007669"/>
    <property type="project" value="InterPro"/>
</dbReference>
<evidence type="ECO:0000256" key="4">
    <source>
        <dbReference type="ARBA" id="ARBA00022679"/>
    </source>
</evidence>
<dbReference type="PROSITE" id="PS50112">
    <property type="entry name" value="PAS"/>
    <property type="match status" value="1"/>
</dbReference>
<keyword evidence="8" id="KW-0902">Two-component regulatory system</keyword>
<dbReference type="SMART" id="SM00387">
    <property type="entry name" value="HATPase_c"/>
    <property type="match status" value="1"/>
</dbReference>
<evidence type="ECO:0000259" key="11">
    <source>
        <dbReference type="PROSITE" id="PS50109"/>
    </source>
</evidence>
<dbReference type="InterPro" id="IPR000014">
    <property type="entry name" value="PAS"/>
</dbReference>
<feature type="domain" description="Response regulatory" evidence="12">
    <location>
        <begin position="2"/>
        <end position="119"/>
    </location>
</feature>
<evidence type="ECO:0000256" key="5">
    <source>
        <dbReference type="ARBA" id="ARBA00022741"/>
    </source>
</evidence>
<gene>
    <name evidence="15" type="ORF">SCARUB_01421</name>
</gene>